<feature type="compositionally biased region" description="Basic and acidic residues" evidence="1">
    <location>
        <begin position="177"/>
        <end position="190"/>
    </location>
</feature>
<evidence type="ECO:0000313" key="3">
    <source>
        <dbReference type="Proteomes" id="UP000327493"/>
    </source>
</evidence>
<comment type="caution">
    <text evidence="2">The sequence shown here is derived from an EMBL/GenBank/DDBJ whole genome shotgun (WGS) entry which is preliminary data.</text>
</comment>
<feature type="compositionally biased region" description="Basic residues" evidence="1">
    <location>
        <begin position="76"/>
        <end position="86"/>
    </location>
</feature>
<feature type="compositionally biased region" description="Polar residues" evidence="1">
    <location>
        <begin position="228"/>
        <end position="252"/>
    </location>
</feature>
<dbReference type="AlphaFoldDB" id="A0A5J5CGQ0"/>
<protein>
    <submittedName>
        <fullName evidence="2">Uncharacterized protein</fullName>
    </submittedName>
</protein>
<feature type="region of interest" description="Disordered" evidence="1">
    <location>
        <begin position="73"/>
        <end position="99"/>
    </location>
</feature>
<feature type="region of interest" description="Disordered" evidence="1">
    <location>
        <begin position="115"/>
        <end position="193"/>
    </location>
</feature>
<organism evidence="2 3">
    <name type="scientific">Etheostoma spectabile</name>
    <name type="common">orangethroat darter</name>
    <dbReference type="NCBI Taxonomy" id="54343"/>
    <lineage>
        <taxon>Eukaryota</taxon>
        <taxon>Metazoa</taxon>
        <taxon>Chordata</taxon>
        <taxon>Craniata</taxon>
        <taxon>Vertebrata</taxon>
        <taxon>Euteleostomi</taxon>
        <taxon>Actinopterygii</taxon>
        <taxon>Neopterygii</taxon>
        <taxon>Teleostei</taxon>
        <taxon>Neoteleostei</taxon>
        <taxon>Acanthomorphata</taxon>
        <taxon>Eupercaria</taxon>
        <taxon>Perciformes</taxon>
        <taxon>Percoidei</taxon>
        <taxon>Percidae</taxon>
        <taxon>Etheostomatinae</taxon>
        <taxon>Etheostoma</taxon>
    </lineage>
</organism>
<feature type="compositionally biased region" description="Pro residues" evidence="1">
    <location>
        <begin position="267"/>
        <end position="283"/>
    </location>
</feature>
<gene>
    <name evidence="2" type="ORF">FQN60_002643</name>
</gene>
<sequence length="310" mass="34337">MTHLATAVKASSTFSPDLALVSMKGTPNSCTEKRKNIISRLGPIRRRNEEEHDDHVLLSVLMDLRQPCLESEKEHRVVKKSKKVEKKGRERRDSNSEVSVKERIKIVSEHFSALRDENRKTPRKMNKCPAAINSPASPARANGSYATCGQMSEKVSESNPGTGRAQNRDRKSRHRPEHINTHSQDLREKPVSVSVSNGAARTHQRRWSADFCRCGTSPVIVVTKTRRNPSLLSVESPSSDPTQPPVTQSNATPAPPSGSVAHQVTHPPLPPPHLLPALSPPCPDICHHRPRPPRLEVASQVQRRLPAGPR</sequence>
<keyword evidence="3" id="KW-1185">Reference proteome</keyword>
<evidence type="ECO:0000313" key="2">
    <source>
        <dbReference type="EMBL" id="KAA8581062.1"/>
    </source>
</evidence>
<accession>A0A5J5CGQ0</accession>
<reference evidence="2 3" key="1">
    <citation type="submission" date="2019-08" db="EMBL/GenBank/DDBJ databases">
        <title>A chromosome-level genome assembly, high-density linkage maps, and genome scans reveal the genomic architecture of hybrid incompatibilities underlying speciation via character displacement in darters (Percidae: Etheostominae).</title>
        <authorList>
            <person name="Moran R.L."/>
            <person name="Catchen J.M."/>
            <person name="Fuller R.C."/>
        </authorList>
    </citation>
    <scope>NUCLEOTIDE SEQUENCE [LARGE SCALE GENOMIC DNA]</scope>
    <source>
        <strain evidence="2">EspeVRDwgs_2016</strain>
        <tissue evidence="2">Muscle</tissue>
    </source>
</reference>
<dbReference type="EMBL" id="VOFY01000021">
    <property type="protein sequence ID" value="KAA8581062.1"/>
    <property type="molecule type" value="Genomic_DNA"/>
</dbReference>
<proteinExistence type="predicted"/>
<feature type="region of interest" description="Disordered" evidence="1">
    <location>
        <begin position="228"/>
        <end position="310"/>
    </location>
</feature>
<dbReference type="Proteomes" id="UP000327493">
    <property type="component" value="Chromosome 21"/>
</dbReference>
<evidence type="ECO:0000256" key="1">
    <source>
        <dbReference type="SAM" id="MobiDB-lite"/>
    </source>
</evidence>
<feature type="compositionally biased region" description="Basic and acidic residues" evidence="1">
    <location>
        <begin position="87"/>
        <end position="99"/>
    </location>
</feature>
<name>A0A5J5CGQ0_9PERO</name>